<protein>
    <submittedName>
        <fullName evidence="3">Uncharacterized protein</fullName>
    </submittedName>
</protein>
<comment type="caution">
    <text evidence="3">The sequence shown here is derived from an EMBL/GenBank/DDBJ whole genome shotgun (WGS) entry which is preliminary data.</text>
</comment>
<organism evidence="3 4">
    <name type="scientific">Orchesella dallaii</name>
    <dbReference type="NCBI Taxonomy" id="48710"/>
    <lineage>
        <taxon>Eukaryota</taxon>
        <taxon>Metazoa</taxon>
        <taxon>Ecdysozoa</taxon>
        <taxon>Arthropoda</taxon>
        <taxon>Hexapoda</taxon>
        <taxon>Collembola</taxon>
        <taxon>Entomobryomorpha</taxon>
        <taxon>Entomobryoidea</taxon>
        <taxon>Orchesellidae</taxon>
        <taxon>Orchesellinae</taxon>
        <taxon>Orchesella</taxon>
    </lineage>
</organism>
<accession>A0ABP1PZN3</accession>
<dbReference type="Proteomes" id="UP001642540">
    <property type="component" value="Unassembled WGS sequence"/>
</dbReference>
<dbReference type="EMBL" id="CAXLJM020000017">
    <property type="protein sequence ID" value="CAL8083902.1"/>
    <property type="molecule type" value="Genomic_DNA"/>
</dbReference>
<keyword evidence="1" id="KW-1133">Transmembrane helix</keyword>
<feature type="signal peptide" evidence="2">
    <location>
        <begin position="1"/>
        <end position="20"/>
    </location>
</feature>
<evidence type="ECO:0000313" key="3">
    <source>
        <dbReference type="EMBL" id="CAL8083902.1"/>
    </source>
</evidence>
<evidence type="ECO:0000256" key="2">
    <source>
        <dbReference type="SAM" id="SignalP"/>
    </source>
</evidence>
<evidence type="ECO:0000256" key="1">
    <source>
        <dbReference type="SAM" id="Phobius"/>
    </source>
</evidence>
<proteinExistence type="predicted"/>
<feature type="transmembrane region" description="Helical" evidence="1">
    <location>
        <begin position="144"/>
        <end position="166"/>
    </location>
</feature>
<evidence type="ECO:0000313" key="4">
    <source>
        <dbReference type="Proteomes" id="UP001642540"/>
    </source>
</evidence>
<keyword evidence="2" id="KW-0732">Signal</keyword>
<keyword evidence="1" id="KW-0472">Membrane</keyword>
<sequence>MFLFSKKFLLLLVAMTLLFGGEHQLAKALKCHECSGYNGFCDPYHTGTSKDCHENGACAMRRDEKIIRKYCEPDNVVWVDEDDEYYGPKCSMSECYCTTDNCNKPKNFGMPGWTGGTDKVGGSTTVADSLTTNGAIRTRSITSVWLITLAVAIMAVGPSIAVMFFLM</sequence>
<feature type="chain" id="PRO_5047435685" evidence="2">
    <location>
        <begin position="21"/>
        <end position="167"/>
    </location>
</feature>
<name>A0ABP1PZN3_9HEXA</name>
<keyword evidence="1" id="KW-0812">Transmembrane</keyword>
<keyword evidence="4" id="KW-1185">Reference proteome</keyword>
<reference evidence="3 4" key="1">
    <citation type="submission" date="2024-08" db="EMBL/GenBank/DDBJ databases">
        <authorList>
            <person name="Cucini C."/>
            <person name="Frati F."/>
        </authorList>
    </citation>
    <scope>NUCLEOTIDE SEQUENCE [LARGE SCALE GENOMIC DNA]</scope>
</reference>
<gene>
    <name evidence="3" type="ORF">ODALV1_LOCUS5633</name>
</gene>